<evidence type="ECO:0000313" key="2">
    <source>
        <dbReference type="Proteomes" id="UP000831701"/>
    </source>
</evidence>
<comment type="caution">
    <text evidence="1">The sequence shown here is derived from an EMBL/GenBank/DDBJ whole genome shotgun (WGS) entry which is preliminary data.</text>
</comment>
<name>A0ACB8X4Q6_9TELE</name>
<keyword evidence="2" id="KW-1185">Reference proteome</keyword>
<proteinExistence type="predicted"/>
<protein>
    <submittedName>
        <fullName evidence="1">Uncharacterized protein</fullName>
    </submittedName>
</protein>
<evidence type="ECO:0000313" key="1">
    <source>
        <dbReference type="EMBL" id="KAI3375019.1"/>
    </source>
</evidence>
<dbReference type="Proteomes" id="UP000831701">
    <property type="component" value="Chromosome 3"/>
</dbReference>
<sequence>MPVRKKVFIRRRGPVCLWPDSPLLLLLLPPDAQRALLLLEEYRAKLHHAEDRQLRHSIQRVIDIFQSNLFQALIDIQEFYEVTLLDSQRWAESSKAADPLTPVNLWDFSSLQSTTVTSDTLPSLSTSIESCPISLSTGSPKGCVLSPLLFTLLTHDCSAIHPSCLIVKFADDTAVVGRIANNDESDYRQEVEHLEGWCRQNNLCINVKKTKEMIRGLQKGQTPPLSPVHRRDCGGSGLQLQAHQRLYFLRRLRRAGLGSSVLTSFYRCVVESVLSSCIIVWHGSCSAAEKKALQRVVKAAQRTVGRSLPTTMDIYTFQMQETGLLHHEGPHSHRTRTDSPLLNEILHTLAQAKRPPGCDAQVSKYRTPAAAGGRGCRCHPPSPHVPSNPHVLWIIRGGSGSESRVRGQVGLDDLKCRERERGRNRERGGKQASERERIRLPERRSGGRGIYSTRRIRRRKRRRRRGQWRGGGGRFSLNEGRALGVVSSPP</sequence>
<gene>
    <name evidence="1" type="ORF">L3Q82_021064</name>
</gene>
<reference evidence="1" key="1">
    <citation type="submission" date="2022-04" db="EMBL/GenBank/DDBJ databases">
        <title>Jade perch genome.</title>
        <authorList>
            <person name="Chao B."/>
        </authorList>
    </citation>
    <scope>NUCLEOTIDE SEQUENCE</scope>
    <source>
        <strain evidence="1">CB-2022</strain>
    </source>
</reference>
<accession>A0ACB8X4Q6</accession>
<organism evidence="1 2">
    <name type="scientific">Scortum barcoo</name>
    <name type="common">barcoo grunter</name>
    <dbReference type="NCBI Taxonomy" id="214431"/>
    <lineage>
        <taxon>Eukaryota</taxon>
        <taxon>Metazoa</taxon>
        <taxon>Chordata</taxon>
        <taxon>Craniata</taxon>
        <taxon>Vertebrata</taxon>
        <taxon>Euteleostomi</taxon>
        <taxon>Actinopterygii</taxon>
        <taxon>Neopterygii</taxon>
        <taxon>Teleostei</taxon>
        <taxon>Neoteleostei</taxon>
        <taxon>Acanthomorphata</taxon>
        <taxon>Eupercaria</taxon>
        <taxon>Centrarchiformes</taxon>
        <taxon>Terapontoidei</taxon>
        <taxon>Terapontidae</taxon>
        <taxon>Scortum</taxon>
    </lineage>
</organism>
<dbReference type="EMBL" id="CM041533">
    <property type="protein sequence ID" value="KAI3375019.1"/>
    <property type="molecule type" value="Genomic_DNA"/>
</dbReference>